<dbReference type="InterPro" id="IPR036390">
    <property type="entry name" value="WH_DNA-bd_sf"/>
</dbReference>
<dbReference type="InterPro" id="IPR000847">
    <property type="entry name" value="LysR_HTH_N"/>
</dbReference>
<feature type="domain" description="HTH lysR-type" evidence="5">
    <location>
        <begin position="1"/>
        <end position="59"/>
    </location>
</feature>
<dbReference type="InterPro" id="IPR036388">
    <property type="entry name" value="WH-like_DNA-bd_sf"/>
</dbReference>
<accession>A0AAP2CLD4</accession>
<evidence type="ECO:0000256" key="2">
    <source>
        <dbReference type="ARBA" id="ARBA00023015"/>
    </source>
</evidence>
<keyword evidence="3" id="KW-0238">DNA-binding</keyword>
<keyword evidence="4" id="KW-0804">Transcription</keyword>
<dbReference type="AlphaFoldDB" id="A0AAP2CLD4"/>
<dbReference type="PROSITE" id="PS50931">
    <property type="entry name" value="HTH_LYSR"/>
    <property type="match status" value="1"/>
</dbReference>
<dbReference type="SUPFAM" id="SSF53850">
    <property type="entry name" value="Periplasmic binding protein-like II"/>
    <property type="match status" value="1"/>
</dbReference>
<evidence type="ECO:0000256" key="4">
    <source>
        <dbReference type="ARBA" id="ARBA00023163"/>
    </source>
</evidence>
<dbReference type="GO" id="GO:0005829">
    <property type="term" value="C:cytosol"/>
    <property type="evidence" value="ECO:0007669"/>
    <property type="project" value="TreeGrafter"/>
</dbReference>
<comment type="caution">
    <text evidence="6">The sequence shown here is derived from an EMBL/GenBank/DDBJ whole genome shotgun (WGS) entry which is preliminary data.</text>
</comment>
<dbReference type="RefSeq" id="WP_327792753.1">
    <property type="nucleotide sequence ID" value="NZ_JADQAZ010000001.1"/>
</dbReference>
<dbReference type="PANTHER" id="PTHR30419">
    <property type="entry name" value="HTH-TYPE TRANSCRIPTIONAL REGULATOR YBHD"/>
    <property type="match status" value="1"/>
</dbReference>
<comment type="similarity">
    <text evidence="1">Belongs to the LysR transcriptional regulatory family.</text>
</comment>
<dbReference type="Pfam" id="PF03466">
    <property type="entry name" value="LysR_substrate"/>
    <property type="match status" value="1"/>
</dbReference>
<evidence type="ECO:0000313" key="6">
    <source>
        <dbReference type="EMBL" id="MBT0956554.1"/>
    </source>
</evidence>
<dbReference type="Pfam" id="PF00126">
    <property type="entry name" value="HTH_1"/>
    <property type="match status" value="1"/>
</dbReference>
<evidence type="ECO:0000256" key="1">
    <source>
        <dbReference type="ARBA" id="ARBA00009437"/>
    </source>
</evidence>
<dbReference type="PANTHER" id="PTHR30419:SF8">
    <property type="entry name" value="NITROGEN ASSIMILATION TRANSCRIPTIONAL ACTIVATOR-RELATED"/>
    <property type="match status" value="1"/>
</dbReference>
<dbReference type="InterPro" id="IPR005119">
    <property type="entry name" value="LysR_subst-bd"/>
</dbReference>
<gene>
    <name evidence="6" type="ORF">IV417_04085</name>
</gene>
<sequence>MLHSRLLRYLDMVARTGSIRRAAERLNISASSINRQLLALEDELGTPIFERLPKTLRLTAAGEILIEHIRETLKEHNKAQDRIEMLRGNHGGTVHIFATDGLANGVLLRILAEIRENHPSISTSLTVATPEAVLQKLVSGEADIAVAQDLPHHPSINVTARFTSTVGAVFARDHPLAHRPPKRLAEYVDHGIVFPAEPPVFHRAIADAFTRSGLEFRPRHTSNSVANLKEMVRHHGAVAVLARIDVAEDLARRALVFVPLPAITHQADISLARQERGTTNSAINILEIELRNALRDVETEGKDAGPKRSINLEP</sequence>
<dbReference type="SUPFAM" id="SSF46785">
    <property type="entry name" value="Winged helix' DNA-binding domain"/>
    <property type="match status" value="1"/>
</dbReference>
<dbReference type="EMBL" id="JADQAZ010000001">
    <property type="protein sequence ID" value="MBT0956554.1"/>
    <property type="molecule type" value="Genomic_DNA"/>
</dbReference>
<dbReference type="FunFam" id="1.10.10.10:FF:000001">
    <property type="entry name" value="LysR family transcriptional regulator"/>
    <property type="match status" value="1"/>
</dbReference>
<name>A0AAP2CLD4_9RHOB</name>
<dbReference type="Proteomes" id="UP001315686">
    <property type="component" value="Unassembled WGS sequence"/>
</dbReference>
<keyword evidence="2" id="KW-0805">Transcription regulation</keyword>
<protein>
    <submittedName>
        <fullName evidence="6">LysR family transcriptional regulator</fullName>
    </submittedName>
</protein>
<dbReference type="InterPro" id="IPR050950">
    <property type="entry name" value="HTH-type_LysR_regulators"/>
</dbReference>
<evidence type="ECO:0000256" key="3">
    <source>
        <dbReference type="ARBA" id="ARBA00023125"/>
    </source>
</evidence>
<keyword evidence="7" id="KW-1185">Reference proteome</keyword>
<evidence type="ECO:0000313" key="7">
    <source>
        <dbReference type="Proteomes" id="UP001315686"/>
    </source>
</evidence>
<reference evidence="6 7" key="1">
    <citation type="journal article" date="2021" name="Arch. Microbiol.">
        <title>Harenicola maris gen. nov., sp. nov. isolated from the Sea of Japan shallow sediments.</title>
        <authorList>
            <person name="Romanenko L.A."/>
            <person name="Kurilenko V.V."/>
            <person name="Chernysheva N.Y."/>
            <person name="Tekutyeva L.A."/>
            <person name="Velansky P.V."/>
            <person name="Svetashev V.I."/>
            <person name="Isaeva M.P."/>
        </authorList>
    </citation>
    <scope>NUCLEOTIDE SEQUENCE [LARGE SCALE GENOMIC DNA]</scope>
    <source>
        <strain evidence="6 7">KMM 3653</strain>
    </source>
</reference>
<organism evidence="6 7">
    <name type="scientific">Harenicola maris</name>
    <dbReference type="NCBI Taxonomy" id="2841044"/>
    <lineage>
        <taxon>Bacteria</taxon>
        <taxon>Pseudomonadati</taxon>
        <taxon>Pseudomonadota</taxon>
        <taxon>Alphaproteobacteria</taxon>
        <taxon>Rhodobacterales</taxon>
        <taxon>Paracoccaceae</taxon>
        <taxon>Harenicola</taxon>
    </lineage>
</organism>
<evidence type="ECO:0000259" key="5">
    <source>
        <dbReference type="PROSITE" id="PS50931"/>
    </source>
</evidence>
<dbReference type="Gene3D" id="1.10.10.10">
    <property type="entry name" value="Winged helix-like DNA-binding domain superfamily/Winged helix DNA-binding domain"/>
    <property type="match status" value="1"/>
</dbReference>
<proteinExistence type="inferred from homology"/>
<dbReference type="GO" id="GO:0003700">
    <property type="term" value="F:DNA-binding transcription factor activity"/>
    <property type="evidence" value="ECO:0007669"/>
    <property type="project" value="InterPro"/>
</dbReference>
<dbReference type="GO" id="GO:0003677">
    <property type="term" value="F:DNA binding"/>
    <property type="evidence" value="ECO:0007669"/>
    <property type="project" value="UniProtKB-KW"/>
</dbReference>
<dbReference type="Gene3D" id="3.40.190.10">
    <property type="entry name" value="Periplasmic binding protein-like II"/>
    <property type="match status" value="2"/>
</dbReference>